<dbReference type="Gene3D" id="2.60.40.10">
    <property type="entry name" value="Immunoglobulins"/>
    <property type="match status" value="1"/>
</dbReference>
<feature type="domain" description="SpaA-like prealbumin fold" evidence="1">
    <location>
        <begin position="17"/>
        <end position="100"/>
    </location>
</feature>
<name>M1MW49_9CLOT</name>
<dbReference type="InterPro" id="IPR041033">
    <property type="entry name" value="SpaA_PFL_dom_1"/>
</dbReference>
<dbReference type="RefSeq" id="WP_015395134.1">
    <property type="nucleotide sequence ID" value="NC_020291.1"/>
</dbReference>
<keyword evidence="3" id="KW-1185">Reference proteome</keyword>
<dbReference type="SUPFAM" id="SSF49478">
    <property type="entry name" value="Cna protein B-type domain"/>
    <property type="match status" value="1"/>
</dbReference>
<dbReference type="AlphaFoldDB" id="M1MW49"/>
<evidence type="ECO:0000313" key="3">
    <source>
        <dbReference type="Proteomes" id="UP000011728"/>
    </source>
</evidence>
<evidence type="ECO:0000259" key="1">
    <source>
        <dbReference type="Pfam" id="PF17802"/>
    </source>
</evidence>
<dbReference type="KEGG" id="csr:Cspa_c50750"/>
<dbReference type="Pfam" id="PF17802">
    <property type="entry name" value="SpaA"/>
    <property type="match status" value="1"/>
</dbReference>
<dbReference type="OrthoDB" id="1936994at2"/>
<accession>M1MW49</accession>
<dbReference type="EMBL" id="CP004121">
    <property type="protein sequence ID" value="AGF58826.1"/>
    <property type="molecule type" value="Genomic_DNA"/>
</dbReference>
<sequence length="109" mass="12541">MEDIVSNDSEIVVVATLDYEEQNYLEGVKINLYRINGLSPILIKSMVTDKNGQVVFSEVEDGCYRVIEIIDKNHYEKPKYINWNEIIIDSTNKSQKIMIVNKIKSNSAK</sequence>
<protein>
    <submittedName>
        <fullName evidence="2">Transthyretin-like protein</fullName>
    </submittedName>
</protein>
<gene>
    <name evidence="2" type="ORF">Cspa_c50750</name>
</gene>
<dbReference type="HOGENOM" id="CLU_163207_0_0_9"/>
<dbReference type="Proteomes" id="UP000011728">
    <property type="component" value="Chromosome"/>
</dbReference>
<dbReference type="InterPro" id="IPR013783">
    <property type="entry name" value="Ig-like_fold"/>
</dbReference>
<organism evidence="2 3">
    <name type="scientific">Clostridium saccharoperbutylacetonicum N1-4(HMT)</name>
    <dbReference type="NCBI Taxonomy" id="931276"/>
    <lineage>
        <taxon>Bacteria</taxon>
        <taxon>Bacillati</taxon>
        <taxon>Bacillota</taxon>
        <taxon>Clostridia</taxon>
        <taxon>Eubacteriales</taxon>
        <taxon>Clostridiaceae</taxon>
        <taxon>Clostridium</taxon>
    </lineage>
</organism>
<dbReference type="eggNOG" id="ENOG5030GF8">
    <property type="taxonomic scope" value="Bacteria"/>
</dbReference>
<reference evidence="2 3" key="1">
    <citation type="submission" date="2013-02" db="EMBL/GenBank/DDBJ databases">
        <title>Genome sequence of Clostridium saccharoperbutylacetonicum N1-4(HMT).</title>
        <authorList>
            <person name="Poehlein A."/>
            <person name="Daniel R."/>
        </authorList>
    </citation>
    <scope>NUCLEOTIDE SEQUENCE [LARGE SCALE GENOMIC DNA]</scope>
    <source>
        <strain evidence="3">N1-4(HMT)</strain>
    </source>
</reference>
<dbReference type="PATRIC" id="fig|931276.5.peg.5125"/>
<evidence type="ECO:0000313" key="2">
    <source>
        <dbReference type="EMBL" id="AGF58826.1"/>
    </source>
</evidence>
<proteinExistence type="predicted"/>
<dbReference type="STRING" id="36745.CLSAP_48320"/>